<keyword evidence="4 6" id="KW-1133">Transmembrane helix</keyword>
<evidence type="ECO:0000313" key="9">
    <source>
        <dbReference type="EMBL" id="MDN5203753.1"/>
    </source>
</evidence>
<keyword evidence="10" id="KW-1185">Reference proteome</keyword>
<dbReference type="Pfam" id="PF12704">
    <property type="entry name" value="MacB_PCD"/>
    <property type="match status" value="2"/>
</dbReference>
<keyword evidence="3 6" id="KW-0812">Transmembrane</keyword>
<organism evidence="9 10">
    <name type="scientific">Splendidivirga corallicola</name>
    <dbReference type="NCBI Taxonomy" id="3051826"/>
    <lineage>
        <taxon>Bacteria</taxon>
        <taxon>Pseudomonadati</taxon>
        <taxon>Bacteroidota</taxon>
        <taxon>Cytophagia</taxon>
        <taxon>Cytophagales</taxon>
        <taxon>Splendidivirgaceae</taxon>
        <taxon>Splendidivirga</taxon>
    </lineage>
</organism>
<dbReference type="InterPro" id="IPR025857">
    <property type="entry name" value="MacB_PCD"/>
</dbReference>
<evidence type="ECO:0000256" key="3">
    <source>
        <dbReference type="ARBA" id="ARBA00022692"/>
    </source>
</evidence>
<dbReference type="PANTHER" id="PTHR30572:SF18">
    <property type="entry name" value="ABC-TYPE MACROLIDE FAMILY EXPORT SYSTEM PERMEASE COMPONENT 2"/>
    <property type="match status" value="1"/>
</dbReference>
<accession>A0ABT8KUE7</accession>
<dbReference type="InterPro" id="IPR003838">
    <property type="entry name" value="ABC3_permease_C"/>
</dbReference>
<comment type="caution">
    <text evidence="9">The sequence shown here is derived from an EMBL/GenBank/DDBJ whole genome shotgun (WGS) entry which is preliminary data.</text>
</comment>
<dbReference type="NCBIfam" id="NF038404">
    <property type="entry name" value="perm_prefix_2"/>
    <property type="match status" value="1"/>
</dbReference>
<feature type="transmembrane region" description="Helical" evidence="6">
    <location>
        <begin position="459"/>
        <end position="484"/>
    </location>
</feature>
<feature type="transmembrane region" description="Helical" evidence="6">
    <location>
        <begin position="372"/>
        <end position="397"/>
    </location>
</feature>
<dbReference type="RefSeq" id="WP_346753776.1">
    <property type="nucleotide sequence ID" value="NZ_JAUJEA010000008.1"/>
</dbReference>
<feature type="domain" description="ABC3 transporter permease C-terminal" evidence="7">
    <location>
        <begin position="749"/>
        <end position="863"/>
    </location>
</feature>
<proteinExistence type="predicted"/>
<dbReference type="InterPro" id="IPR050250">
    <property type="entry name" value="Macrolide_Exporter_MacB"/>
</dbReference>
<gene>
    <name evidence="9" type="ORF">QQ008_20350</name>
</gene>
<keyword evidence="5 6" id="KW-0472">Membrane</keyword>
<evidence type="ECO:0000256" key="1">
    <source>
        <dbReference type="ARBA" id="ARBA00004651"/>
    </source>
</evidence>
<evidence type="ECO:0000256" key="6">
    <source>
        <dbReference type="SAM" id="Phobius"/>
    </source>
</evidence>
<feature type="transmembrane region" description="Helical" evidence="6">
    <location>
        <begin position="418"/>
        <end position="439"/>
    </location>
</feature>
<comment type="subcellular location">
    <subcellularLocation>
        <location evidence="1">Cell membrane</location>
        <topology evidence="1">Multi-pass membrane protein</topology>
    </subcellularLocation>
</comment>
<evidence type="ECO:0000259" key="8">
    <source>
        <dbReference type="Pfam" id="PF12704"/>
    </source>
</evidence>
<name>A0ABT8KUE7_9BACT</name>
<feature type="domain" description="MacB-like periplasmic core" evidence="8">
    <location>
        <begin position="102"/>
        <end position="321"/>
    </location>
</feature>
<evidence type="ECO:0000259" key="7">
    <source>
        <dbReference type="Pfam" id="PF02687"/>
    </source>
</evidence>
<feature type="transmembrane region" description="Helical" evidence="6">
    <location>
        <begin position="836"/>
        <end position="856"/>
    </location>
</feature>
<sequence>MARSKRINKNMNPPKWADRFLNWYCRKDLLEEIQGDVHELFFYRLEHNGYRVAKTRFVWDVIRFFRLSNMRKSNIQNINNMDMIRSYFKVGFRNILKNRLPSFINIFGLSTAVGCAIVIFIFLDYQLHMDDFHEHADDIYMITNNINRDGQIQTWGDSPKLLGPALKEDFDQIQNIARIRNSGGIFRYDDKVFNEFVQFADPQFLEMFTFELKFGNEQALYDKNAVVISNELAAKYFGDENPIDKQITITFRDNQKESFLVKGVAGDFPKNASFVFSVLANYSLYDKIFDRDSDDWKDFTSATFIHLNNGEYIDGITSQMDKYLALQNEAAEDWKIQSFGFQSLRKISLLDFETRGSIADGGHPASRLTMSIIGIFLLAMACLNYINVAIVSASTRLKEIGLRKAIGGSRASVIRQFLTENLILCFIALILGLLLAYFLFLPGLNSVIPIEMPFHFSSIPLTIVFFVGLLMLTGFLSGAYPAFYISSFKSVNIFRGKERFGRRNIFARIFITFQFVLAFTTIIGCVVFTENSIYFKNKDWGYDQEQVYVVPLEGEKQYTALRDVVEKNPNVVNFAGSSQHIARANSLTVIELVNEKYEVIRYDVGFNYLETMGLTLKEGRFFEEDRGTDMKESIIINQKFATKMGWLEPLGKYLEYDSAEYRVIGVVEDFHHDFFYSNIEPLFFRVAEENDYNFLSMRVMAGTSNETADFMKNSWKQIAPDFPYKGFFQDEVFERQFQQEEGSIKILAFVATLALILSCIGLFGLVSFNITKRMKEISIRKVLGANMMVITKLINNNFIWLMLIAVLIGGPLGYFMMDALLDVIFKFRKPITGLPFIIGGGSLLLTAILTVSSQVYKVAKSNPAETLRDE</sequence>
<evidence type="ECO:0000256" key="5">
    <source>
        <dbReference type="ARBA" id="ARBA00023136"/>
    </source>
</evidence>
<dbReference type="PANTHER" id="PTHR30572">
    <property type="entry name" value="MEMBRANE COMPONENT OF TRANSPORTER-RELATED"/>
    <property type="match status" value="1"/>
</dbReference>
<dbReference type="Proteomes" id="UP001172082">
    <property type="component" value="Unassembled WGS sequence"/>
</dbReference>
<dbReference type="EMBL" id="JAUJEA010000008">
    <property type="protein sequence ID" value="MDN5203753.1"/>
    <property type="molecule type" value="Genomic_DNA"/>
</dbReference>
<feature type="domain" description="MacB-like periplasmic core" evidence="8">
    <location>
        <begin position="546"/>
        <end position="671"/>
    </location>
</feature>
<reference evidence="9" key="1">
    <citation type="submission" date="2023-06" db="EMBL/GenBank/DDBJ databases">
        <title>Genomic of Parafulvivirga corallium.</title>
        <authorList>
            <person name="Wang G."/>
        </authorList>
    </citation>
    <scope>NUCLEOTIDE SEQUENCE</scope>
    <source>
        <strain evidence="9">BMA10</strain>
    </source>
</reference>
<dbReference type="InterPro" id="IPR047699">
    <property type="entry name" value="Permease_put_prefix"/>
</dbReference>
<protein>
    <submittedName>
        <fullName evidence="9">ABC transporter permease</fullName>
    </submittedName>
</protein>
<evidence type="ECO:0000256" key="4">
    <source>
        <dbReference type="ARBA" id="ARBA00022989"/>
    </source>
</evidence>
<feature type="domain" description="ABC3 transporter permease C-terminal" evidence="7">
    <location>
        <begin position="372"/>
        <end position="486"/>
    </location>
</feature>
<feature type="transmembrane region" description="Helical" evidence="6">
    <location>
        <begin position="746"/>
        <end position="771"/>
    </location>
</feature>
<feature type="transmembrane region" description="Helical" evidence="6">
    <location>
        <begin position="103"/>
        <end position="123"/>
    </location>
</feature>
<feature type="transmembrane region" description="Helical" evidence="6">
    <location>
        <begin position="797"/>
        <end position="816"/>
    </location>
</feature>
<dbReference type="Pfam" id="PF02687">
    <property type="entry name" value="FtsX"/>
    <property type="match status" value="2"/>
</dbReference>
<feature type="transmembrane region" description="Helical" evidence="6">
    <location>
        <begin position="505"/>
        <end position="529"/>
    </location>
</feature>
<evidence type="ECO:0000256" key="2">
    <source>
        <dbReference type="ARBA" id="ARBA00022475"/>
    </source>
</evidence>
<keyword evidence="2" id="KW-1003">Cell membrane</keyword>
<evidence type="ECO:0000313" key="10">
    <source>
        <dbReference type="Proteomes" id="UP001172082"/>
    </source>
</evidence>